<evidence type="ECO:0000256" key="4">
    <source>
        <dbReference type="RuleBase" id="RU003844"/>
    </source>
</evidence>
<dbReference type="Gene3D" id="3.30.70.3490">
    <property type="match status" value="1"/>
</dbReference>
<dbReference type="EMBL" id="CAJFDI010000005">
    <property type="protein sequence ID" value="CAD5232497.1"/>
    <property type="molecule type" value="Genomic_DNA"/>
</dbReference>
<keyword evidence="5" id="KW-0445">Lipid transport</keyword>
<dbReference type="PROSITE" id="PS01013">
    <property type="entry name" value="OSBP"/>
    <property type="match status" value="1"/>
</dbReference>
<evidence type="ECO:0000256" key="3">
    <source>
        <dbReference type="ARBA" id="ARBA00023121"/>
    </source>
</evidence>
<dbReference type="Proteomes" id="UP000582659">
    <property type="component" value="Unassembled WGS sequence"/>
</dbReference>
<organism evidence="7 9">
    <name type="scientific">Bursaphelenchus xylophilus</name>
    <name type="common">Pinewood nematode worm</name>
    <name type="synonym">Aphelenchoides xylophilus</name>
    <dbReference type="NCBI Taxonomy" id="6326"/>
    <lineage>
        <taxon>Eukaryota</taxon>
        <taxon>Metazoa</taxon>
        <taxon>Ecdysozoa</taxon>
        <taxon>Nematoda</taxon>
        <taxon>Chromadorea</taxon>
        <taxon>Rhabditida</taxon>
        <taxon>Tylenchina</taxon>
        <taxon>Tylenchomorpha</taxon>
        <taxon>Aphelenchoidea</taxon>
        <taxon>Aphelenchoididae</taxon>
        <taxon>Bursaphelenchus</taxon>
    </lineage>
</organism>
<dbReference type="AlphaFoldDB" id="A0A1I7S5U2"/>
<dbReference type="GO" id="GO:0006869">
    <property type="term" value="P:lipid transport"/>
    <property type="evidence" value="ECO:0007669"/>
    <property type="project" value="UniProtKB-KW"/>
</dbReference>
<evidence type="ECO:0000256" key="1">
    <source>
        <dbReference type="ARBA" id="ARBA00008842"/>
    </source>
</evidence>
<reference evidence="6" key="2">
    <citation type="submission" date="2020-09" db="EMBL/GenBank/DDBJ databases">
        <authorList>
            <person name="Kikuchi T."/>
        </authorList>
    </citation>
    <scope>NUCLEOTIDE SEQUENCE</scope>
    <source>
        <strain evidence="6">Ka4C1</strain>
    </source>
</reference>
<dbReference type="EMBL" id="CAJFCV020000005">
    <property type="protein sequence ID" value="CAG9125065.1"/>
    <property type="molecule type" value="Genomic_DNA"/>
</dbReference>
<dbReference type="InterPro" id="IPR000648">
    <property type="entry name" value="Oxysterol-bd"/>
</dbReference>
<dbReference type="eggNOG" id="KOG1737">
    <property type="taxonomic scope" value="Eukaryota"/>
</dbReference>
<name>A0A1I7S5U2_BURXY</name>
<evidence type="ECO:0000256" key="2">
    <source>
        <dbReference type="ARBA" id="ARBA00022553"/>
    </source>
</evidence>
<proteinExistence type="inferred from homology"/>
<dbReference type="GO" id="GO:0005886">
    <property type="term" value="C:plasma membrane"/>
    <property type="evidence" value="ECO:0007669"/>
    <property type="project" value="TreeGrafter"/>
</dbReference>
<dbReference type="SUPFAM" id="SSF144000">
    <property type="entry name" value="Oxysterol-binding protein-like"/>
    <property type="match status" value="1"/>
</dbReference>
<dbReference type="Pfam" id="PF01237">
    <property type="entry name" value="Oxysterol_BP"/>
    <property type="match status" value="1"/>
</dbReference>
<dbReference type="PANTHER" id="PTHR10972">
    <property type="entry name" value="OXYSTEROL-BINDING PROTEIN-RELATED"/>
    <property type="match status" value="1"/>
</dbReference>
<keyword evidence="5" id="KW-0813">Transport</keyword>
<dbReference type="WBParaSite" id="BXY_0837800.1">
    <property type="protein sequence ID" value="BXY_0837800.1"/>
    <property type="gene ID" value="BXY_0837800"/>
</dbReference>
<dbReference type="SMR" id="A0A1I7S5U2"/>
<accession>A0A1I7S5U2</accession>
<keyword evidence="2" id="KW-0597">Phosphoprotein</keyword>
<gene>
    <name evidence="6" type="ORF">BXYJ_LOCUS12588</name>
</gene>
<dbReference type="Proteomes" id="UP000095284">
    <property type="component" value="Unplaced"/>
</dbReference>
<evidence type="ECO:0000313" key="9">
    <source>
        <dbReference type="WBParaSite" id="BXY_0837800.1"/>
    </source>
</evidence>
<dbReference type="PANTHER" id="PTHR10972:SF205">
    <property type="entry name" value="OXYSTEROL-BINDING PROTEIN 1"/>
    <property type="match status" value="1"/>
</dbReference>
<keyword evidence="3" id="KW-0446">Lipid-binding</keyword>
<sequence length="407" mass="47116">MTLNQDYLNSIKSELEKLPIKHKKRRTHVPFRPTNNVNYLNMMKNCIGKELSKVSLPVDFNEPLSTLQRLTEDLEYSYLLDKAVSEKHDPYKRLAYISAFALSAYSSLPNRNAKPFNPLLGETFEFDRREDRGFFSVAEQISHHPPTSALFAVGEGWAVQEKYTFSTAVKGKTFTVHQDGSTFIKFTDTDSTYVYKKLPCSRVITNLVSGKVTTSCVGEIVIFQNKCAAQSRIKLVENKNGSHNAISGTIVDENGRIRYQLHGVWDKHILLRKLDEDGDIVAETLVWQRFPLPENSEKMHGFSQFAIELNELEEGVAPTDSRFRPDQRYMENGDWKKANHVKTELESRQRLRKAKRDELGKTYTPLWFLPKPESRRLTADDQIEFNLDYLVHHRTKDWKICPKIFEF</sequence>
<protein>
    <recommendedName>
        <fullName evidence="5">Oxysterol-binding protein</fullName>
    </recommendedName>
</protein>
<dbReference type="Proteomes" id="UP000659654">
    <property type="component" value="Unassembled WGS sequence"/>
</dbReference>
<dbReference type="GO" id="GO:0097038">
    <property type="term" value="C:perinuclear endoplasmic reticulum"/>
    <property type="evidence" value="ECO:0007669"/>
    <property type="project" value="TreeGrafter"/>
</dbReference>
<dbReference type="InterPro" id="IPR018494">
    <property type="entry name" value="Oxysterol-bd_CS"/>
</dbReference>
<reference evidence="9" key="1">
    <citation type="submission" date="2016-11" db="UniProtKB">
        <authorList>
            <consortium name="WormBaseParasite"/>
        </authorList>
    </citation>
    <scope>IDENTIFICATION</scope>
</reference>
<dbReference type="OrthoDB" id="1854502at2759"/>
<evidence type="ECO:0000256" key="5">
    <source>
        <dbReference type="RuleBase" id="RU003845"/>
    </source>
</evidence>
<evidence type="ECO:0000313" key="7">
    <source>
        <dbReference type="Proteomes" id="UP000095284"/>
    </source>
</evidence>
<comment type="similarity">
    <text evidence="1 4">Belongs to the OSBP family.</text>
</comment>
<evidence type="ECO:0000313" key="8">
    <source>
        <dbReference type="Proteomes" id="UP000659654"/>
    </source>
</evidence>
<dbReference type="Gene3D" id="2.40.160.120">
    <property type="match status" value="1"/>
</dbReference>
<dbReference type="InterPro" id="IPR037239">
    <property type="entry name" value="OSBP_sf"/>
</dbReference>
<dbReference type="GO" id="GO:0032934">
    <property type="term" value="F:sterol binding"/>
    <property type="evidence" value="ECO:0007669"/>
    <property type="project" value="TreeGrafter"/>
</dbReference>
<evidence type="ECO:0000313" key="6">
    <source>
        <dbReference type="EMBL" id="CAD5232497.1"/>
    </source>
</evidence>
<keyword evidence="8" id="KW-1185">Reference proteome</keyword>
<dbReference type="GO" id="GO:0005829">
    <property type="term" value="C:cytosol"/>
    <property type="evidence" value="ECO:0007669"/>
    <property type="project" value="TreeGrafter"/>
</dbReference>